<gene>
    <name evidence="2" type="ORF">HY834_17200</name>
</gene>
<dbReference type="Pfam" id="PF18931">
    <property type="entry name" value="DUF5680"/>
    <property type="match status" value="1"/>
</dbReference>
<dbReference type="InterPro" id="IPR043735">
    <property type="entry name" value="DUF5680"/>
</dbReference>
<feature type="domain" description="DUF5680" evidence="1">
    <location>
        <begin position="48"/>
        <end position="153"/>
    </location>
</feature>
<comment type="caution">
    <text evidence="2">The sequence shown here is derived from an EMBL/GenBank/DDBJ whole genome shotgun (WGS) entry which is preliminary data.</text>
</comment>
<accession>A0A933L5R3</accession>
<proteinExistence type="predicted"/>
<reference evidence="2" key="1">
    <citation type="submission" date="2020-07" db="EMBL/GenBank/DDBJ databases">
        <title>Huge and variable diversity of episymbiotic CPR bacteria and DPANN archaea in groundwater ecosystems.</title>
        <authorList>
            <person name="He C.Y."/>
            <person name="Keren R."/>
            <person name="Whittaker M."/>
            <person name="Farag I.F."/>
            <person name="Doudna J."/>
            <person name="Cate J.H.D."/>
            <person name="Banfield J.F."/>
        </authorList>
    </citation>
    <scope>NUCLEOTIDE SEQUENCE</scope>
    <source>
        <strain evidence="2">NC_groundwater_1586_Pr3_B-0.1um_66_15</strain>
    </source>
</reference>
<name>A0A933L5R3_9HYPH</name>
<dbReference type="Proteomes" id="UP000782610">
    <property type="component" value="Unassembled WGS sequence"/>
</dbReference>
<dbReference type="EMBL" id="JACRAF010000056">
    <property type="protein sequence ID" value="MBI4923478.1"/>
    <property type="molecule type" value="Genomic_DNA"/>
</dbReference>
<sequence>MSIDLGVLEGFIVRAKRATYVGDGQRAEPSRAGSHDLAFADGVWSYRDSYFGGTDFIGQEVVWLSGEPVWAMNYYGTILRPELIDAARAGLTIKAALSAMYAEGRFLGGFEWNGPHGTYRDASTGGVAHFHGRETIAVGGIEAYALDYAGGLVKA</sequence>
<evidence type="ECO:0000313" key="3">
    <source>
        <dbReference type="Proteomes" id="UP000782610"/>
    </source>
</evidence>
<dbReference type="AlphaFoldDB" id="A0A933L5R3"/>
<evidence type="ECO:0000259" key="1">
    <source>
        <dbReference type="Pfam" id="PF18931"/>
    </source>
</evidence>
<evidence type="ECO:0000313" key="2">
    <source>
        <dbReference type="EMBL" id="MBI4923478.1"/>
    </source>
</evidence>
<organism evidence="2 3">
    <name type="scientific">Devosia nanyangense</name>
    <dbReference type="NCBI Taxonomy" id="1228055"/>
    <lineage>
        <taxon>Bacteria</taxon>
        <taxon>Pseudomonadati</taxon>
        <taxon>Pseudomonadota</taxon>
        <taxon>Alphaproteobacteria</taxon>
        <taxon>Hyphomicrobiales</taxon>
        <taxon>Devosiaceae</taxon>
        <taxon>Devosia</taxon>
    </lineage>
</organism>
<protein>
    <recommendedName>
        <fullName evidence="1">DUF5680 domain-containing protein</fullName>
    </recommendedName>
</protein>